<evidence type="ECO:0000313" key="2">
    <source>
        <dbReference type="Proteomes" id="UP000628463"/>
    </source>
</evidence>
<reference evidence="1 2" key="1">
    <citation type="submission" date="2020-08" db="EMBL/GenBank/DDBJ databases">
        <title>Genome public.</title>
        <authorList>
            <person name="Liu C."/>
            <person name="Sun Q."/>
        </authorList>
    </citation>
    <scope>NUCLEOTIDE SEQUENCE [LARGE SCALE GENOMIC DNA]</scope>
    <source>
        <strain evidence="1 2">NSJ-43</strain>
    </source>
</reference>
<accession>A0ABR7G4U2</accession>
<keyword evidence="2" id="KW-1185">Reference proteome</keyword>
<evidence type="ECO:0000313" key="1">
    <source>
        <dbReference type="EMBL" id="MBC5681766.1"/>
    </source>
</evidence>
<gene>
    <name evidence="1" type="ORF">H8S01_12465</name>
</gene>
<evidence type="ECO:0008006" key="3">
    <source>
        <dbReference type="Google" id="ProtNLM"/>
    </source>
</evidence>
<organism evidence="1 2">
    <name type="scientific">Lachnospira hominis</name>
    <name type="common">ex Liu et al. 2021</name>
    <dbReference type="NCBI Taxonomy" id="2763051"/>
    <lineage>
        <taxon>Bacteria</taxon>
        <taxon>Bacillati</taxon>
        <taxon>Bacillota</taxon>
        <taxon>Clostridia</taxon>
        <taxon>Lachnospirales</taxon>
        <taxon>Lachnospiraceae</taxon>
        <taxon>Lachnospira</taxon>
    </lineage>
</organism>
<dbReference type="Proteomes" id="UP000628463">
    <property type="component" value="Unassembled WGS sequence"/>
</dbReference>
<dbReference type="RefSeq" id="WP_186837387.1">
    <property type="nucleotide sequence ID" value="NZ_JACOPD010000010.1"/>
</dbReference>
<dbReference type="EMBL" id="JACOPD010000010">
    <property type="protein sequence ID" value="MBC5681766.1"/>
    <property type="molecule type" value="Genomic_DNA"/>
</dbReference>
<name>A0ABR7G4U2_9FIRM</name>
<proteinExistence type="predicted"/>
<dbReference type="Pfam" id="PF19753">
    <property type="entry name" value="DUF6240"/>
    <property type="match status" value="2"/>
</dbReference>
<protein>
    <recommendedName>
        <fullName evidence="3">Flagellar hook-length control protein FliK</fullName>
    </recommendedName>
</protein>
<sequence length="1014" mass="111990">MSVDLTIYKTGNNVDTANRASINIKNNNEKTQKTGFDGVIVSGMEVDTKKLDKNTYTSLIKQADDVKSQIMQSASDAKANLKALFNRLSGADAVKIDEDGFNLNDATPDDCVNIIERIKIELAAHCDTYTGDMSGIDVSKIEKVVGSAGMAQQVAANMQDTGLPLTDDNISDMAESLSGMENGSLSEDTKNYLVKNNMQPTIKNIQIAQAASKGFGDKMQTLSRQELEQLMPQIKEIIGKAKLEVNDNNINNAITFISQDIPVTEQNLVYKNQLDMINLDYDETSLKIAQGMADGSKAEEVSLIKDYDSAVVIADAIDIVKNADYDAVARATDMYGDNVSIKSIEEAMAQYNIGNKSVAQEQGVVQNKPEYEDNYKKLLEIQILLTPQAGMHIYNNGIDILSVSIDTLHENLLAYDQEKAMEQIAIQLADDIDSQVPTDTGAAALSNVLADVNGTDNKTADFISMYQLSLATRRAIRNISYAPDEVIGAVYKENMQSQAVINIAGFSEMGSSLRERFRQAGNSYEAVGTKVRKDLGDSLKNAVEASSESILSQLGMENTKANSDAVRILSYNNIDITKNNIEQIKQIKESLNTLIEQMNPETVLNMIKDNINPLTSDIESVNDYLINKNKDSDNTDKFSRFLYKLDKTGGISEEERRQFIGIYKMINIYTKDAGNAIGALVKQGADITMENLCRAYDSRKQYGMDNSVGDDTDIAMAGQVRYYLNLFDNTASSVTPLTLKEVNSEKSINTRTVENFCESVQDAYDAAAEAEYMDAYMEVVRAVSAADDEVLHQLEQAEQPVTINNIEAMQELVSGSAYGRIFGADRNKAEKIIDSMSDEKSLREAIESLDDEKSESIPQSAEADINSYDFVRQAALKNNIIDLVKNLNRQRDYRIPVLSDDKIGVMKLTMISDGSESGRISIRCDNESCGEVSIELKVTDDTFDVFGVCTGENNDFAGLLQNAAEKIKEEFNFEKTNVYANSNDKVTDITYEKSESQPSSKLYRIAKSFISDLM</sequence>
<dbReference type="InterPro" id="IPR046207">
    <property type="entry name" value="DUF6240"/>
</dbReference>
<comment type="caution">
    <text evidence="1">The sequence shown here is derived from an EMBL/GenBank/DDBJ whole genome shotgun (WGS) entry which is preliminary data.</text>
</comment>